<dbReference type="Proteomes" id="UP000694569">
    <property type="component" value="Unplaced"/>
</dbReference>
<reference evidence="2" key="2">
    <citation type="submission" date="2025-09" db="UniProtKB">
        <authorList>
            <consortium name="Ensembl"/>
        </authorList>
    </citation>
    <scope>IDENTIFICATION</scope>
</reference>
<organism evidence="2 3">
    <name type="scientific">Leptobrachium leishanense</name>
    <name type="common">Leishan spiny toad</name>
    <dbReference type="NCBI Taxonomy" id="445787"/>
    <lineage>
        <taxon>Eukaryota</taxon>
        <taxon>Metazoa</taxon>
        <taxon>Chordata</taxon>
        <taxon>Craniata</taxon>
        <taxon>Vertebrata</taxon>
        <taxon>Euteleostomi</taxon>
        <taxon>Amphibia</taxon>
        <taxon>Batrachia</taxon>
        <taxon>Anura</taxon>
        <taxon>Pelobatoidea</taxon>
        <taxon>Megophryidae</taxon>
        <taxon>Leptobrachium</taxon>
    </lineage>
</organism>
<dbReference type="AlphaFoldDB" id="A0A8C5M9U5"/>
<dbReference type="OrthoDB" id="10018421at2759"/>
<dbReference type="PROSITE" id="PS50878">
    <property type="entry name" value="RT_POL"/>
    <property type="match status" value="1"/>
</dbReference>
<evidence type="ECO:0000313" key="3">
    <source>
        <dbReference type="Proteomes" id="UP000694569"/>
    </source>
</evidence>
<feature type="domain" description="Reverse transcriptase" evidence="1">
    <location>
        <begin position="130"/>
        <end position="367"/>
    </location>
</feature>
<protein>
    <recommendedName>
        <fullName evidence="1">Reverse transcriptase domain-containing protein</fullName>
    </recommendedName>
</protein>
<evidence type="ECO:0000259" key="1">
    <source>
        <dbReference type="PROSITE" id="PS50878"/>
    </source>
</evidence>
<sequence length="667" mass="78223">MQYYKHTDLKEKSKFFPRAMITPEISTFEKMVILEMEKIKIGKKQNLSRKEREALDELKNDNTIVIKPADKGGGIVIQTTERYEKESLRILNDPSTYQKLNKDPIEEIKNRFYKYLDEGHEAGIINDKEYHYLKVIHPVRPTFYHLPKIHKDANNPPGRPIISGIDSISSRISEYIDKLLQPIVAKTKAHLKDTLSIIKELEKITWKENYILVTSDVRSLYSNIPHENGIEAVEVHLEKENDIPSEQKTFILEGIKLILKNNYFFFNNEYYLQTMGSAMGTRFAPNFANLYMDNWEKNILKERVNDIVIYKRYIDDLFLIWNGGEEKLEIFLRELNTQDPNIKLDTVWSRESINFLDLTIFPEGNTIHTRTFFKQVDSNSFIGKDSCHLNSWLEGVPKSQYIRMRRNCSKSTDYTIQASKLTSDFIEKGYDQQKLEKTKEEVAKVDRQDYLKYKEKNLQDQSLEGVPMIFTYSQQDQDFKNIVRKFWPILREDPMLQELLPTKPRFICRGTKNLKSRLTTSERAPKKENNPFKQNGGFYGCGNCISCRSTGNKKRHITKVINRRGEWRIKDLLTCFSTNVIYLLICPCGLKYVGKTTRAIGVRIREHIRNIEKGLETHSVPAHFKKMHGCNPRHLELKAIKKIRNGKKGRRFGEENRTGRNEMHLRI</sequence>
<dbReference type="PANTHER" id="PTHR21301">
    <property type="entry name" value="REVERSE TRANSCRIPTASE"/>
    <property type="match status" value="1"/>
</dbReference>
<reference evidence="2" key="1">
    <citation type="submission" date="2025-08" db="UniProtKB">
        <authorList>
            <consortium name="Ensembl"/>
        </authorList>
    </citation>
    <scope>IDENTIFICATION</scope>
</reference>
<dbReference type="GeneTree" id="ENSGT00840000129931"/>
<dbReference type="InterPro" id="IPR000477">
    <property type="entry name" value="RT_dom"/>
</dbReference>
<name>A0A8C5M9U5_9ANUR</name>
<keyword evidence="3" id="KW-1185">Reference proteome</keyword>
<dbReference type="Pfam" id="PF00078">
    <property type="entry name" value="RVT_1"/>
    <property type="match status" value="1"/>
</dbReference>
<dbReference type="PANTHER" id="PTHR21301:SF12">
    <property type="match status" value="1"/>
</dbReference>
<accession>A0A8C5M9U5</accession>
<evidence type="ECO:0000313" key="2">
    <source>
        <dbReference type="Ensembl" id="ENSLLEP00000010022.1"/>
    </source>
</evidence>
<dbReference type="Ensembl" id="ENSLLET00000010412.1">
    <property type="protein sequence ID" value="ENSLLEP00000010022.1"/>
    <property type="gene ID" value="ENSLLEG00000006392.1"/>
</dbReference>
<proteinExistence type="predicted"/>